<accession>A0A410JPA3</accession>
<dbReference type="PANTHER" id="PTHR43738">
    <property type="entry name" value="ABC TRANSPORTER, MEMBRANE PROTEIN"/>
    <property type="match status" value="1"/>
</dbReference>
<dbReference type="Pfam" id="PF02687">
    <property type="entry name" value="FtsX"/>
    <property type="match status" value="1"/>
</dbReference>
<feature type="transmembrane region" description="Helical" evidence="7">
    <location>
        <begin position="20"/>
        <end position="40"/>
    </location>
</feature>
<sequence>MFKTAYKFIRFDRAKSIGIITGIVISVFLIGQQLGTLGYLSGLMSGIVRNSNTQIAKIWVVDRRVNNANALNTINYSLVNELKSIPGVQETYPILVINAEAKFAAGNVAPVTLLGSSAPAFILGPPQHLIVKGNLHDLMQSGSVSADYFDKKNYKKPVQLGEMLEINGKQAIINLETKSAQGFGTSFMFTSLENARYFSDSPSQNISAVLVQPNAGTVTDSLVNAINSHFSHVKAWKATDLQESSVSVILKESSMGISFGSLIGFAVISGFFIIGLLLYSSAFDRIKDYGTLKAIGANNRYVSKLIICQAIIYAFIGFLIAVILLYLMKWGMASSGLILVITPIMLLELLAMTLFICIGGSLFALQKIKKLEPASVFR</sequence>
<dbReference type="AlphaFoldDB" id="A0A410JPA3"/>
<feature type="transmembrane region" description="Helical" evidence="7">
    <location>
        <begin position="338"/>
        <end position="365"/>
    </location>
</feature>
<evidence type="ECO:0000256" key="6">
    <source>
        <dbReference type="ARBA" id="ARBA00023136"/>
    </source>
</evidence>
<reference evidence="9 10" key="1">
    <citation type="submission" date="2019-01" db="EMBL/GenBank/DDBJ databases">
        <title>Whole Genome of Ornithobacterium rhinotracheale FARPER-174b.</title>
        <authorList>
            <person name="Tataje-Lavanda L.A."/>
            <person name="Montalvan A."/>
            <person name="Montesinos R."/>
            <person name="Zimic M."/>
            <person name="Fernandez-Sanchez M."/>
            <person name="Fernandez-Diaz M."/>
        </authorList>
    </citation>
    <scope>NUCLEOTIDE SEQUENCE [LARGE SCALE GENOMIC DNA]</scope>
    <source>
        <strain evidence="9 10">FARPER-174b</strain>
    </source>
</reference>
<dbReference type="Proteomes" id="UP000287701">
    <property type="component" value="Chromosome"/>
</dbReference>
<keyword evidence="5 7" id="KW-1133">Transmembrane helix</keyword>
<evidence type="ECO:0000256" key="2">
    <source>
        <dbReference type="ARBA" id="ARBA00022448"/>
    </source>
</evidence>
<protein>
    <submittedName>
        <fullName evidence="9">FtsX-like permease family protein</fullName>
    </submittedName>
</protein>
<keyword evidence="4 7" id="KW-0812">Transmembrane</keyword>
<evidence type="ECO:0000313" key="9">
    <source>
        <dbReference type="EMBL" id="QAR29951.1"/>
    </source>
</evidence>
<evidence type="ECO:0000256" key="4">
    <source>
        <dbReference type="ARBA" id="ARBA00022692"/>
    </source>
</evidence>
<gene>
    <name evidence="9" type="ORF">EQP59_00525</name>
</gene>
<dbReference type="OrthoDB" id="9768465at2"/>
<evidence type="ECO:0000256" key="5">
    <source>
        <dbReference type="ARBA" id="ARBA00022989"/>
    </source>
</evidence>
<evidence type="ECO:0000259" key="8">
    <source>
        <dbReference type="Pfam" id="PF02687"/>
    </source>
</evidence>
<dbReference type="GO" id="GO:0005886">
    <property type="term" value="C:plasma membrane"/>
    <property type="evidence" value="ECO:0007669"/>
    <property type="project" value="UniProtKB-SubCell"/>
</dbReference>
<evidence type="ECO:0000256" key="3">
    <source>
        <dbReference type="ARBA" id="ARBA00022475"/>
    </source>
</evidence>
<feature type="transmembrane region" description="Helical" evidence="7">
    <location>
        <begin position="301"/>
        <end position="326"/>
    </location>
</feature>
<keyword evidence="3" id="KW-1003">Cell membrane</keyword>
<dbReference type="InterPro" id="IPR051125">
    <property type="entry name" value="ABC-4/HrtB_transporter"/>
</dbReference>
<evidence type="ECO:0000256" key="7">
    <source>
        <dbReference type="SAM" id="Phobius"/>
    </source>
</evidence>
<evidence type="ECO:0000256" key="1">
    <source>
        <dbReference type="ARBA" id="ARBA00004651"/>
    </source>
</evidence>
<dbReference type="InterPro" id="IPR003838">
    <property type="entry name" value="ABC3_permease_C"/>
</dbReference>
<evidence type="ECO:0000313" key="10">
    <source>
        <dbReference type="Proteomes" id="UP000287701"/>
    </source>
</evidence>
<comment type="subcellular location">
    <subcellularLocation>
        <location evidence="1">Cell membrane</location>
        <topology evidence="1">Multi-pass membrane protein</topology>
    </subcellularLocation>
</comment>
<keyword evidence="2" id="KW-0813">Transport</keyword>
<keyword evidence="6 7" id="KW-0472">Membrane</keyword>
<dbReference type="EMBL" id="CP035107">
    <property type="protein sequence ID" value="QAR29951.1"/>
    <property type="molecule type" value="Genomic_DNA"/>
</dbReference>
<name>A0A410JPA3_ORNRH</name>
<organism evidence="9 10">
    <name type="scientific">Ornithobacterium rhinotracheale</name>
    <dbReference type="NCBI Taxonomy" id="28251"/>
    <lineage>
        <taxon>Bacteria</taxon>
        <taxon>Pseudomonadati</taxon>
        <taxon>Bacteroidota</taxon>
        <taxon>Flavobacteriia</taxon>
        <taxon>Flavobacteriales</taxon>
        <taxon>Weeksellaceae</taxon>
        <taxon>Ornithobacterium</taxon>
    </lineage>
</organism>
<dbReference type="PANTHER" id="PTHR43738:SF1">
    <property type="entry name" value="HEMIN TRANSPORT SYSTEM PERMEASE PROTEIN HRTB-RELATED"/>
    <property type="match status" value="1"/>
</dbReference>
<feature type="domain" description="ABC3 transporter permease C-terminal" evidence="8">
    <location>
        <begin position="262"/>
        <end position="373"/>
    </location>
</feature>
<proteinExistence type="predicted"/>
<dbReference type="RefSeq" id="WP_128500466.1">
    <property type="nucleotide sequence ID" value="NZ_CP035107.1"/>
</dbReference>
<feature type="transmembrane region" description="Helical" evidence="7">
    <location>
        <begin position="257"/>
        <end position="280"/>
    </location>
</feature>